<dbReference type="InterPro" id="IPR009936">
    <property type="entry name" value="DUF1468"/>
</dbReference>
<dbReference type="Proteomes" id="UP000199297">
    <property type="component" value="Unassembled WGS sequence"/>
</dbReference>
<feature type="transmembrane region" description="Helical" evidence="1">
    <location>
        <begin position="40"/>
        <end position="59"/>
    </location>
</feature>
<protein>
    <submittedName>
        <fullName evidence="3">Tripartite tricarboxylate transporter TctB family protein</fullName>
    </submittedName>
</protein>
<accession>A0A1H7N6Z2</accession>
<sequence>MKNNISKHKLADLFVLACLFLLVCWYAYDAYSASSHISNLILIVPVTVIVLVLCIIEFIRMFAIDEVTEQDPVTTVLPVILLFIGYVLTLKWLGFDVGTFLFIALFLWLHGERRKIWVIGYSLAFATLISLFFSGMLPYPMPMLVLSTAY</sequence>
<dbReference type="STRING" id="641665.GCA_002104455_03416"/>
<feature type="transmembrane region" description="Helical" evidence="1">
    <location>
        <begin position="12"/>
        <end position="28"/>
    </location>
</feature>
<proteinExistence type="predicted"/>
<feature type="transmembrane region" description="Helical" evidence="1">
    <location>
        <begin position="93"/>
        <end position="109"/>
    </location>
</feature>
<dbReference type="RefSeq" id="WP_198951679.1">
    <property type="nucleotide sequence ID" value="NZ_FOBI01000007.1"/>
</dbReference>
<organism evidence="3 4">
    <name type="scientific">Colwellia chukchiensis</name>
    <dbReference type="NCBI Taxonomy" id="641665"/>
    <lineage>
        <taxon>Bacteria</taxon>
        <taxon>Pseudomonadati</taxon>
        <taxon>Pseudomonadota</taxon>
        <taxon>Gammaproteobacteria</taxon>
        <taxon>Alteromonadales</taxon>
        <taxon>Colwelliaceae</taxon>
        <taxon>Colwellia</taxon>
    </lineage>
</organism>
<dbReference type="EMBL" id="FOBI01000007">
    <property type="protein sequence ID" value="SEL19234.1"/>
    <property type="molecule type" value="Genomic_DNA"/>
</dbReference>
<keyword evidence="4" id="KW-1185">Reference proteome</keyword>
<gene>
    <name evidence="3" type="ORF">SAMN05216262_10746</name>
</gene>
<evidence type="ECO:0000259" key="2">
    <source>
        <dbReference type="Pfam" id="PF07331"/>
    </source>
</evidence>
<evidence type="ECO:0000256" key="1">
    <source>
        <dbReference type="SAM" id="Phobius"/>
    </source>
</evidence>
<keyword evidence="1" id="KW-1133">Transmembrane helix</keyword>
<evidence type="ECO:0000313" key="3">
    <source>
        <dbReference type="EMBL" id="SEL19234.1"/>
    </source>
</evidence>
<dbReference type="AlphaFoldDB" id="A0A1H7N6Z2"/>
<reference evidence="4" key="1">
    <citation type="submission" date="2016-10" db="EMBL/GenBank/DDBJ databases">
        <authorList>
            <person name="Varghese N."/>
            <person name="Submissions S."/>
        </authorList>
    </citation>
    <scope>NUCLEOTIDE SEQUENCE [LARGE SCALE GENOMIC DNA]</scope>
    <source>
        <strain evidence="4">CGMCC 1.9127</strain>
    </source>
</reference>
<keyword evidence="1" id="KW-0812">Transmembrane</keyword>
<name>A0A1H7N6Z2_9GAMM</name>
<dbReference type="Pfam" id="PF07331">
    <property type="entry name" value="TctB"/>
    <property type="match status" value="1"/>
</dbReference>
<feature type="domain" description="DUF1468" evidence="2">
    <location>
        <begin position="16"/>
        <end position="142"/>
    </location>
</feature>
<evidence type="ECO:0000313" key="4">
    <source>
        <dbReference type="Proteomes" id="UP000199297"/>
    </source>
</evidence>
<feature type="transmembrane region" description="Helical" evidence="1">
    <location>
        <begin position="116"/>
        <end position="137"/>
    </location>
</feature>
<feature type="transmembrane region" description="Helical" evidence="1">
    <location>
        <begin position="71"/>
        <end position="87"/>
    </location>
</feature>
<keyword evidence="1" id="KW-0472">Membrane</keyword>